<evidence type="ECO:0000313" key="1">
    <source>
        <dbReference type="EMBL" id="GIX91547.1"/>
    </source>
</evidence>
<sequence length="113" mass="12944">MSWTDDEKWLSFTLGSQDSGVLESIEGLQGIIYNLLARVYAEGISLSIRTSMMIYKKESKRRATKYCSWTTSVTRSRQISGKHISLSPFHRWLRQLRSGYSECSFVSLCTGFT</sequence>
<proteinExistence type="predicted"/>
<protein>
    <submittedName>
        <fullName evidence="1">Uncharacterized protein</fullName>
    </submittedName>
</protein>
<dbReference type="AlphaFoldDB" id="A0AAV4P2X2"/>
<dbReference type="Proteomes" id="UP001054945">
    <property type="component" value="Unassembled WGS sequence"/>
</dbReference>
<accession>A0AAV4P2X2</accession>
<dbReference type="EMBL" id="BPLR01021591">
    <property type="protein sequence ID" value="GIX91547.1"/>
    <property type="molecule type" value="Genomic_DNA"/>
</dbReference>
<evidence type="ECO:0000313" key="2">
    <source>
        <dbReference type="Proteomes" id="UP001054945"/>
    </source>
</evidence>
<gene>
    <name evidence="1" type="ORF">CEXT_395081</name>
</gene>
<name>A0AAV4P2X2_CAEEX</name>
<reference evidence="1 2" key="1">
    <citation type="submission" date="2021-06" db="EMBL/GenBank/DDBJ databases">
        <title>Caerostris extrusa draft genome.</title>
        <authorList>
            <person name="Kono N."/>
            <person name="Arakawa K."/>
        </authorList>
    </citation>
    <scope>NUCLEOTIDE SEQUENCE [LARGE SCALE GENOMIC DNA]</scope>
</reference>
<keyword evidence="2" id="KW-1185">Reference proteome</keyword>
<comment type="caution">
    <text evidence="1">The sequence shown here is derived from an EMBL/GenBank/DDBJ whole genome shotgun (WGS) entry which is preliminary data.</text>
</comment>
<organism evidence="1 2">
    <name type="scientific">Caerostris extrusa</name>
    <name type="common">Bark spider</name>
    <name type="synonym">Caerostris bankana</name>
    <dbReference type="NCBI Taxonomy" id="172846"/>
    <lineage>
        <taxon>Eukaryota</taxon>
        <taxon>Metazoa</taxon>
        <taxon>Ecdysozoa</taxon>
        <taxon>Arthropoda</taxon>
        <taxon>Chelicerata</taxon>
        <taxon>Arachnida</taxon>
        <taxon>Araneae</taxon>
        <taxon>Araneomorphae</taxon>
        <taxon>Entelegynae</taxon>
        <taxon>Araneoidea</taxon>
        <taxon>Araneidae</taxon>
        <taxon>Caerostris</taxon>
    </lineage>
</organism>